<dbReference type="Proteomes" id="UP000321947">
    <property type="component" value="Unassembled WGS sequence"/>
</dbReference>
<reference evidence="3 4" key="1">
    <citation type="submission" date="2019-08" db="EMBL/GenBank/DDBJ databases">
        <title>Draft genome sequences of two oriental melons (Cucumis melo L. var makuwa).</title>
        <authorList>
            <person name="Kwon S.-Y."/>
        </authorList>
    </citation>
    <scope>NUCLEOTIDE SEQUENCE [LARGE SCALE GENOMIC DNA]</scope>
    <source>
        <strain evidence="4">cv. Chang Bougi</strain>
        <strain evidence="3">cv. SW 3</strain>
        <tissue evidence="2">Leaf</tissue>
    </source>
</reference>
<dbReference type="EMBL" id="SSTE01019034">
    <property type="protein sequence ID" value="KAA0037103.1"/>
    <property type="molecule type" value="Genomic_DNA"/>
</dbReference>
<dbReference type="Proteomes" id="UP000321393">
    <property type="component" value="Unassembled WGS sequence"/>
</dbReference>
<protein>
    <submittedName>
        <fullName evidence="2">Uncharacterized protein</fullName>
    </submittedName>
</protein>
<gene>
    <name evidence="2" type="ORF">E5676_scaffold832G001790</name>
    <name evidence="1" type="ORF">E6C27_scaffold379G00040</name>
</gene>
<accession>A0A5D3CQY0</accession>
<name>A0A5D3CQY0_CUCMM</name>
<comment type="caution">
    <text evidence="2">The sequence shown here is derived from an EMBL/GenBank/DDBJ whole genome shotgun (WGS) entry which is preliminary data.</text>
</comment>
<evidence type="ECO:0000313" key="2">
    <source>
        <dbReference type="EMBL" id="TYK13975.1"/>
    </source>
</evidence>
<sequence>MDYIYYLRVLGHKTQQERSSTFVVWRGDSAVSDPTSTEGRSSFFRQIHRLGRSDRTPSSFREVTPASVIQLILGDDRIFVVRSTALIHRPGRSDRTPSSFGEVIPLSAIQLLLEDDRAFAVRSIALVEAIRLLPSDPSPWSDRTHSSFEEMEAKLYHQRLLKEAKAKLHHQATTY</sequence>
<organism evidence="2 4">
    <name type="scientific">Cucumis melo var. makuwa</name>
    <name type="common">Oriental melon</name>
    <dbReference type="NCBI Taxonomy" id="1194695"/>
    <lineage>
        <taxon>Eukaryota</taxon>
        <taxon>Viridiplantae</taxon>
        <taxon>Streptophyta</taxon>
        <taxon>Embryophyta</taxon>
        <taxon>Tracheophyta</taxon>
        <taxon>Spermatophyta</taxon>
        <taxon>Magnoliopsida</taxon>
        <taxon>eudicotyledons</taxon>
        <taxon>Gunneridae</taxon>
        <taxon>Pentapetalae</taxon>
        <taxon>rosids</taxon>
        <taxon>fabids</taxon>
        <taxon>Cucurbitales</taxon>
        <taxon>Cucurbitaceae</taxon>
        <taxon>Benincaseae</taxon>
        <taxon>Cucumis</taxon>
    </lineage>
</organism>
<dbReference type="AlphaFoldDB" id="A0A5D3CQY0"/>
<evidence type="ECO:0000313" key="1">
    <source>
        <dbReference type="EMBL" id="KAA0037103.1"/>
    </source>
</evidence>
<evidence type="ECO:0000313" key="3">
    <source>
        <dbReference type="Proteomes" id="UP000321393"/>
    </source>
</evidence>
<evidence type="ECO:0000313" key="4">
    <source>
        <dbReference type="Proteomes" id="UP000321947"/>
    </source>
</evidence>
<dbReference type="EMBL" id="SSTD01009720">
    <property type="protein sequence ID" value="TYK13975.1"/>
    <property type="molecule type" value="Genomic_DNA"/>
</dbReference>
<proteinExistence type="predicted"/>